<feature type="region of interest" description="Disordered" evidence="7">
    <location>
        <begin position="903"/>
        <end position="926"/>
    </location>
</feature>
<reference evidence="9" key="2">
    <citation type="submission" date="2017-06" db="EMBL/GenBank/DDBJ databases">
        <title>WGS assembly of Brachypodium distachyon.</title>
        <authorList>
            <consortium name="The International Brachypodium Initiative"/>
            <person name="Lucas S."/>
            <person name="Harmon-Smith M."/>
            <person name="Lail K."/>
            <person name="Tice H."/>
            <person name="Grimwood J."/>
            <person name="Bruce D."/>
            <person name="Barry K."/>
            <person name="Shu S."/>
            <person name="Lindquist E."/>
            <person name="Wang M."/>
            <person name="Pitluck S."/>
            <person name="Vogel J.P."/>
            <person name="Garvin D.F."/>
            <person name="Mockler T.C."/>
            <person name="Schmutz J."/>
            <person name="Rokhsar D."/>
            <person name="Bevan M.W."/>
        </authorList>
    </citation>
    <scope>NUCLEOTIDE SEQUENCE</scope>
    <source>
        <strain evidence="9">Bd21</strain>
    </source>
</reference>
<dbReference type="ExpressionAtlas" id="A0A0Q3IRL9">
    <property type="expression patterns" value="baseline"/>
</dbReference>
<keyword evidence="5 6" id="KW-0539">Nucleus</keyword>
<evidence type="ECO:0000256" key="7">
    <source>
        <dbReference type="SAM" id="MobiDB-lite"/>
    </source>
</evidence>
<sequence length="1557" mass="174056">MPQVKPTPAAESVLGLDGEDTLSERGSVGSKQGPGLPDDGGEETSSSSSSAGSKRKRDSLSFDRVQLDEPEVTRSISSDSTWSVDSHPPSKSRKKNGHSEPSVSSGAFIGLSRGVLRKRNKHSEPSVSSGALISRPRGVLRKRHPEPSISKGALIGRPRGVLRLRKLPHNVTIEGGTGDSNVLQSNGISKPPHFVRRKNKRIPHTFKENRDAGDDTVSCSKTENGICGQESTEDDLSVETQSHLSGEPSKPVHVDEESLGDDDVNLEENAARMLCSLSDICADPPRKRMNSPDRSNAYFRHSNRSKGPYNKVKDAAHPARLLRKRDDKVTFRKRRPRRHFYEVSPHDIDPLGIVKERIRVFWPLDETWYFGLVKEYNPVTRLHHVKYDDKDEEWINIKTERIKLLLLPGEGRKISNRNKSRTTYKVNYEGDKKENMDGNSPQSSESEPIISWLARSDQARSATSSIINKPDHLHSNIVPMLSNSLNAEQGKLCSNDAIPGSVPSNGGIEVHNDGTTFEDRRFRFVYSRKRFPRTRNGFLNISEHVSNPKSRENSADFLGSVIGREASTETDASVKYVMLLLSQPLKSVYKLRSEAFSGWVSHSLFHPQHGSLVALWPAVCLDILLVDDALGLKHLLLETCLRSAVSLFCLLAGSFNQYSEQSTLKESKTPCTSVRFQISGLHGRNQVVFVLFSFFGIGKSQWKNLQSKLRYHSLKKELSKVNCTYANIKHLTNGMDRRVSTSTNLFSKCLSLDVRVPQFRSELSYPDVDPVIFCLDGQSEFAKKHMDVVDVVAAPLLLLCHHLKLLIESNLTSDGSAHQAAPASGISSLNANSSTDWPLDMGTVGFISHSNHSSRKQDMAECSVSLDCNDSNNGDINGACNKFPDQNGSYVPDDKPCSSDLNGICSPQKSKHPSIDIPRDKTSDSPDEILVKDGKATEPVSNLVQELNERPIGSATPTAPRTSYHRNRFASLSRTFGDGPKLWPEETISTGFAGGSKKPRSHVSYSVSPKSDELGLKHKGHFRKTHSSIKINGAKRLPDNARSGESSPESLACVANVLVTVGDRGWREYDTQITIDTDGQSDCRICVRLAEGTKYAHKVCQVLQPGATNRYTHAMLWKGGPEWYLEFPDRSQWLIFKQMHDECYSHNIRAACVKNIPIPGVRLVDGHDDNVVVSFVRPQGYLCHIGPDVKIALDESRVIYDMDSDDEDWISRWKKNQQSKISTVCELTDDMFERVMDKFEKLAHTHNCNELTLDQMKELDMDNVPLDIIELIHDYWHDKRQTKGMPLVRHFQSALWKIYEQQLQEWESAVDRIQGSSNGYQGKRLPPKPALFAFCLKPRGLQLQIPSKGPKQRSHKKLMYSGCHSFSREHDGFYRQVSGRKYSEYVGDGRTCESYDGGSLHSPTGHSPRFSMRTDSPRAFDAAERGSTPRFVRTNSVKRNASVAFSEDNQQSPSFRNQKIKRGAPDHWKTAMHEYQNSKHLLPGPVHGQRVNVEELKLRDATSAAQHAATMARLKRERAHCLMHKADLAVHRASVAVMIADAIRASSSSRDPPDEEC</sequence>
<dbReference type="GO" id="GO:0035267">
    <property type="term" value="C:NuA4 histone acetyltransferase complex"/>
    <property type="evidence" value="ECO:0007669"/>
    <property type="project" value="InterPro"/>
</dbReference>
<protein>
    <recommendedName>
        <fullName evidence="6">Enhancer of polycomb-like protein</fullName>
    </recommendedName>
</protein>
<feature type="compositionally biased region" description="Basic and acidic residues" evidence="7">
    <location>
        <begin position="58"/>
        <end position="67"/>
    </location>
</feature>
<dbReference type="Gramene" id="KQK03012">
    <property type="protein sequence ID" value="KQK03012"/>
    <property type="gene ID" value="BRADI_2g05030v3"/>
</dbReference>
<dbReference type="EnsemblPlants" id="KQK03012">
    <property type="protein sequence ID" value="KQK03012"/>
    <property type="gene ID" value="BRADI_2g05030v3"/>
</dbReference>
<dbReference type="GeneID" id="100825089"/>
<evidence type="ECO:0000256" key="2">
    <source>
        <dbReference type="ARBA" id="ARBA00008035"/>
    </source>
</evidence>
<evidence type="ECO:0000313" key="11">
    <source>
        <dbReference type="Proteomes" id="UP000008810"/>
    </source>
</evidence>
<dbReference type="Pfam" id="PF10513">
    <property type="entry name" value="EPL1"/>
    <property type="match status" value="1"/>
</dbReference>
<organism evidence="9">
    <name type="scientific">Brachypodium distachyon</name>
    <name type="common">Purple false brome</name>
    <name type="synonym">Trachynia distachya</name>
    <dbReference type="NCBI Taxonomy" id="15368"/>
    <lineage>
        <taxon>Eukaryota</taxon>
        <taxon>Viridiplantae</taxon>
        <taxon>Streptophyta</taxon>
        <taxon>Embryophyta</taxon>
        <taxon>Tracheophyta</taxon>
        <taxon>Spermatophyta</taxon>
        <taxon>Magnoliopsida</taxon>
        <taxon>Liliopsida</taxon>
        <taxon>Poales</taxon>
        <taxon>Poaceae</taxon>
        <taxon>BOP clade</taxon>
        <taxon>Pooideae</taxon>
        <taxon>Stipodae</taxon>
        <taxon>Brachypodieae</taxon>
        <taxon>Brachypodium</taxon>
    </lineage>
</organism>
<evidence type="ECO:0000256" key="3">
    <source>
        <dbReference type="ARBA" id="ARBA00023015"/>
    </source>
</evidence>
<feature type="region of interest" description="Disordered" evidence="7">
    <location>
        <begin position="993"/>
        <end position="1015"/>
    </location>
</feature>
<name>A0A0Q3IRL9_BRADI</name>
<feature type="region of interest" description="Disordered" evidence="7">
    <location>
        <begin position="285"/>
        <end position="311"/>
    </location>
</feature>
<comment type="subcellular location">
    <subcellularLocation>
        <location evidence="1 6">Nucleus</location>
    </subcellularLocation>
</comment>
<dbReference type="STRING" id="15368.A0A0Q3IRL9"/>
<feature type="compositionally biased region" description="Low complexity" evidence="7">
    <location>
        <begin position="73"/>
        <end position="86"/>
    </location>
</feature>
<keyword evidence="11" id="KW-1185">Reference proteome</keyword>
<feature type="region of interest" description="Disordered" evidence="7">
    <location>
        <begin position="1"/>
        <end position="109"/>
    </location>
</feature>
<dbReference type="Proteomes" id="UP000008810">
    <property type="component" value="Chromosome 2"/>
</dbReference>
<evidence type="ECO:0000256" key="5">
    <source>
        <dbReference type="ARBA" id="ARBA00023242"/>
    </source>
</evidence>
<proteinExistence type="inferred from homology"/>
<dbReference type="EMBL" id="CM000881">
    <property type="protein sequence ID" value="KQK03012.1"/>
    <property type="molecule type" value="Genomic_DNA"/>
</dbReference>
<evidence type="ECO:0000313" key="10">
    <source>
        <dbReference type="EnsemblPlants" id="KQK03012"/>
    </source>
</evidence>
<dbReference type="InterPro" id="IPR024943">
    <property type="entry name" value="Enhancer_polycomb"/>
</dbReference>
<dbReference type="GO" id="GO:0032777">
    <property type="term" value="C:piccolo histone acetyltransferase complex"/>
    <property type="evidence" value="ECO:0000318"/>
    <property type="project" value="GO_Central"/>
</dbReference>
<evidence type="ECO:0000313" key="9">
    <source>
        <dbReference type="EMBL" id="KQK03012.1"/>
    </source>
</evidence>
<dbReference type="CDD" id="cd20404">
    <property type="entry name" value="Tudor_Agenet_AtEML-like"/>
    <property type="match status" value="1"/>
</dbReference>
<evidence type="ECO:0000256" key="6">
    <source>
        <dbReference type="RuleBase" id="RU361124"/>
    </source>
</evidence>
<dbReference type="Gene3D" id="2.30.30.140">
    <property type="match status" value="1"/>
</dbReference>
<feature type="region of interest" description="Disordered" evidence="7">
    <location>
        <begin position="206"/>
        <end position="258"/>
    </location>
</feature>
<feature type="compositionally biased region" description="Basic and acidic residues" evidence="7">
    <location>
        <begin position="913"/>
        <end position="926"/>
    </location>
</feature>
<reference evidence="9 10" key="1">
    <citation type="journal article" date="2010" name="Nature">
        <title>Genome sequencing and analysis of the model grass Brachypodium distachyon.</title>
        <authorList>
            <consortium name="International Brachypodium Initiative"/>
        </authorList>
    </citation>
    <scope>NUCLEOTIDE SEQUENCE [LARGE SCALE GENOMIC DNA]</scope>
    <source>
        <strain evidence="9">Bd21</strain>
        <strain evidence="10">cv. Bd21</strain>
    </source>
</reference>
<evidence type="ECO:0000256" key="4">
    <source>
        <dbReference type="ARBA" id="ARBA00023163"/>
    </source>
</evidence>
<dbReference type="GO" id="GO:0006357">
    <property type="term" value="P:regulation of transcription by RNA polymerase II"/>
    <property type="evidence" value="ECO:0000318"/>
    <property type="project" value="GO_Central"/>
</dbReference>
<gene>
    <name evidence="10" type="primary">LOC100825089</name>
    <name evidence="9" type="ORF">BRADI_2g05030v3</name>
</gene>
<keyword evidence="4 6" id="KW-0804">Transcription</keyword>
<dbReference type="FunFam" id="2.30.30.140:FF:000079">
    <property type="entry name" value="Enhancer of polycomb-like transcription factor protein"/>
    <property type="match status" value="1"/>
</dbReference>
<comment type="similarity">
    <text evidence="2 6">Belongs to the enhancer of polycomb family.</text>
</comment>
<dbReference type="PANTHER" id="PTHR14898">
    <property type="entry name" value="ENHANCER OF POLYCOMB"/>
    <property type="match status" value="1"/>
</dbReference>
<dbReference type="RefSeq" id="XP_014754760.1">
    <property type="nucleotide sequence ID" value="XM_014899274.2"/>
</dbReference>
<accession>A0A0Q3IRL9</accession>
<dbReference type="OrthoDB" id="435275at2759"/>
<reference evidence="10" key="3">
    <citation type="submission" date="2018-08" db="UniProtKB">
        <authorList>
            <consortium name="EnsemblPlants"/>
        </authorList>
    </citation>
    <scope>IDENTIFICATION</scope>
    <source>
        <strain evidence="10">cv. Bd21</strain>
    </source>
</reference>
<dbReference type="InterPro" id="IPR019542">
    <property type="entry name" value="Enhancer_polycomb-like_N"/>
</dbReference>
<keyword evidence="3 6" id="KW-0805">Transcription regulation</keyword>
<dbReference type="KEGG" id="bdi:100825089"/>
<evidence type="ECO:0000256" key="1">
    <source>
        <dbReference type="ARBA" id="ARBA00004123"/>
    </source>
</evidence>
<evidence type="ECO:0000259" key="8">
    <source>
        <dbReference type="Pfam" id="PF10513"/>
    </source>
</evidence>
<feature type="domain" description="Enhancer of polycomb-like N-terminal" evidence="8">
    <location>
        <begin position="1151"/>
        <end position="1241"/>
    </location>
</feature>
<dbReference type="GO" id="GO:0005634">
    <property type="term" value="C:nucleus"/>
    <property type="evidence" value="ECO:0007669"/>
    <property type="project" value="UniProtKB-SubCell"/>
</dbReference>